<name>A0AAW3ZXG7_9BACT</name>
<dbReference type="EMBL" id="LIWG01000005">
    <property type="protein sequence ID" value="MBE3608073.1"/>
    <property type="molecule type" value="Genomic_DNA"/>
</dbReference>
<dbReference type="Proteomes" id="UP000650616">
    <property type="component" value="Unassembled WGS sequence"/>
</dbReference>
<accession>A0AAW3ZXG7</accession>
<organism evidence="2 3">
    <name type="scientific">Campylobacter californiensis</name>
    <dbReference type="NCBI Taxonomy" id="1032243"/>
    <lineage>
        <taxon>Bacteria</taxon>
        <taxon>Pseudomonadati</taxon>
        <taxon>Campylobacterota</taxon>
        <taxon>Epsilonproteobacteria</taxon>
        <taxon>Campylobacterales</taxon>
        <taxon>Campylobacteraceae</taxon>
        <taxon>Campylobacter</taxon>
    </lineage>
</organism>
<evidence type="ECO:0000313" key="4">
    <source>
        <dbReference type="Proteomes" id="UP001318760"/>
    </source>
</evidence>
<protein>
    <submittedName>
        <fullName evidence="2">Uncharacterized protein</fullName>
    </submittedName>
</protein>
<dbReference type="AlphaFoldDB" id="A0AAW3ZXG7"/>
<evidence type="ECO:0000313" key="1">
    <source>
        <dbReference type="EMBL" id="MBE2986404.1"/>
    </source>
</evidence>
<dbReference type="Proteomes" id="UP001318760">
    <property type="component" value="Unassembled WGS sequence"/>
</dbReference>
<sequence>MSENLLNLAQNFNHENENKILNLIAKGEFTDEEIKALLDLNKKDINIALSKHTNLKDEFIEILIENSVYMVVSNIIKFQNLNEKNREKLIDKVTKMPEFYKDVIRDLKEGKW</sequence>
<evidence type="ECO:0000313" key="2">
    <source>
        <dbReference type="EMBL" id="MBE3608073.1"/>
    </source>
</evidence>
<proteinExistence type="predicted"/>
<comment type="caution">
    <text evidence="2">The sequence shown here is derived from an EMBL/GenBank/DDBJ whole genome shotgun (WGS) entry which is preliminary data.</text>
</comment>
<dbReference type="RefSeq" id="WP_169936076.1">
    <property type="nucleotide sequence ID" value="NZ_CP012545.1"/>
</dbReference>
<dbReference type="EMBL" id="JADBHS010000007">
    <property type="protein sequence ID" value="MBE2986404.1"/>
    <property type="molecule type" value="Genomic_DNA"/>
</dbReference>
<reference evidence="1 4" key="2">
    <citation type="submission" date="2020-10" db="EMBL/GenBank/DDBJ databases">
        <title>Campylobacter californiensis sp. nov. isolated from cattle and feral swine in California.</title>
        <authorList>
            <person name="Miller W.G."/>
        </authorList>
    </citation>
    <scope>NUCLEOTIDE SEQUENCE [LARGE SCALE GENOMIC DNA]</scope>
    <source>
        <strain evidence="1 4">RM12919</strain>
    </source>
</reference>
<keyword evidence="3" id="KW-1185">Reference proteome</keyword>
<evidence type="ECO:0000313" key="3">
    <source>
        <dbReference type="Proteomes" id="UP000650616"/>
    </source>
</evidence>
<reference evidence="2 3" key="1">
    <citation type="submission" date="2015-08" db="EMBL/GenBank/DDBJ databases">
        <title>Comparative genomics of the Campylobacter concisus group.</title>
        <authorList>
            <person name="Yee E."/>
            <person name="Chapman M.H."/>
            <person name="Huynh S."/>
            <person name="Bono J.L."/>
            <person name="On S.L."/>
            <person name="St Leger J."/>
            <person name="Foster G."/>
            <person name="Parker C.T."/>
            <person name="Miller W.G."/>
        </authorList>
    </citation>
    <scope>NUCLEOTIDE SEQUENCE [LARGE SCALE GENOMIC DNA]</scope>
    <source>
        <strain evidence="2 3">RM9337</strain>
    </source>
</reference>
<gene>
    <name evidence="1" type="ORF">CCAL12919_04570</name>
    <name evidence="2" type="ORF">CCAL9337_04935</name>
</gene>